<name>A0A382C9T4_9ZZZZ</name>
<dbReference type="GO" id="GO:0008170">
    <property type="term" value="F:N-methyltransferase activity"/>
    <property type="evidence" value="ECO:0007669"/>
    <property type="project" value="InterPro"/>
</dbReference>
<dbReference type="GO" id="GO:0003677">
    <property type="term" value="F:DNA binding"/>
    <property type="evidence" value="ECO:0007669"/>
    <property type="project" value="InterPro"/>
</dbReference>
<evidence type="ECO:0000256" key="2">
    <source>
        <dbReference type="ARBA" id="ARBA00022679"/>
    </source>
</evidence>
<dbReference type="PRINTS" id="PR00508">
    <property type="entry name" value="S21N4MTFRASE"/>
</dbReference>
<feature type="non-terminal residue" evidence="4">
    <location>
        <position position="1"/>
    </location>
</feature>
<gene>
    <name evidence="4" type="ORF">METZ01_LOCUS175426</name>
</gene>
<sequence>QNIHPTVKPIDLMSYLVVLGSRKDDVVLDPFSGSGTTGIACVFSERNYILIEREKEYFKIMEARIKKAKNPADLVQHEWF</sequence>
<dbReference type="Gene3D" id="3.40.50.150">
    <property type="entry name" value="Vaccinia Virus protein VP39"/>
    <property type="match status" value="1"/>
</dbReference>
<keyword evidence="1" id="KW-0489">Methyltransferase</keyword>
<dbReference type="InterPro" id="IPR029063">
    <property type="entry name" value="SAM-dependent_MTases_sf"/>
</dbReference>
<keyword evidence="2" id="KW-0808">Transferase</keyword>
<reference evidence="4" key="1">
    <citation type="submission" date="2018-05" db="EMBL/GenBank/DDBJ databases">
        <authorList>
            <person name="Lanie J.A."/>
            <person name="Ng W.-L."/>
            <person name="Kazmierczak K.M."/>
            <person name="Andrzejewski T.M."/>
            <person name="Davidsen T.M."/>
            <person name="Wayne K.J."/>
            <person name="Tettelin H."/>
            <person name="Glass J.I."/>
            <person name="Rusch D."/>
            <person name="Podicherti R."/>
            <person name="Tsui H.-C.T."/>
            <person name="Winkler M.E."/>
        </authorList>
    </citation>
    <scope>NUCLEOTIDE SEQUENCE</scope>
</reference>
<evidence type="ECO:0000313" key="4">
    <source>
        <dbReference type="EMBL" id="SVB22572.1"/>
    </source>
</evidence>
<dbReference type="Pfam" id="PF01555">
    <property type="entry name" value="N6_N4_Mtase"/>
    <property type="match status" value="1"/>
</dbReference>
<dbReference type="InterPro" id="IPR002941">
    <property type="entry name" value="DNA_methylase_N4/N6"/>
</dbReference>
<organism evidence="4">
    <name type="scientific">marine metagenome</name>
    <dbReference type="NCBI Taxonomy" id="408172"/>
    <lineage>
        <taxon>unclassified sequences</taxon>
        <taxon>metagenomes</taxon>
        <taxon>ecological metagenomes</taxon>
    </lineage>
</organism>
<dbReference type="AlphaFoldDB" id="A0A382C9T4"/>
<dbReference type="InterPro" id="IPR001091">
    <property type="entry name" value="RM_Methyltransferase"/>
</dbReference>
<feature type="domain" description="DNA methylase N-4/N-6" evidence="3">
    <location>
        <begin position="2"/>
        <end position="62"/>
    </location>
</feature>
<accession>A0A382C9T4</accession>
<dbReference type="GO" id="GO:0032259">
    <property type="term" value="P:methylation"/>
    <property type="evidence" value="ECO:0007669"/>
    <property type="project" value="UniProtKB-KW"/>
</dbReference>
<protein>
    <recommendedName>
        <fullName evidence="3">DNA methylase N-4/N-6 domain-containing protein</fullName>
    </recommendedName>
</protein>
<proteinExistence type="predicted"/>
<evidence type="ECO:0000256" key="1">
    <source>
        <dbReference type="ARBA" id="ARBA00022603"/>
    </source>
</evidence>
<dbReference type="EMBL" id="UINC01033377">
    <property type="protein sequence ID" value="SVB22572.1"/>
    <property type="molecule type" value="Genomic_DNA"/>
</dbReference>
<evidence type="ECO:0000259" key="3">
    <source>
        <dbReference type="Pfam" id="PF01555"/>
    </source>
</evidence>
<dbReference type="SUPFAM" id="SSF53335">
    <property type="entry name" value="S-adenosyl-L-methionine-dependent methyltransferases"/>
    <property type="match status" value="1"/>
</dbReference>